<proteinExistence type="predicted"/>
<dbReference type="EMBL" id="CM004480">
    <property type="protein sequence ID" value="OCT67909.1"/>
    <property type="molecule type" value="Genomic_DNA"/>
</dbReference>
<gene>
    <name evidence="2" type="ORF">XELAEV_18039207mg</name>
</gene>
<dbReference type="Gene3D" id="2.10.60.10">
    <property type="entry name" value="CD59"/>
    <property type="match status" value="1"/>
</dbReference>
<dbReference type="SUPFAM" id="SSF57302">
    <property type="entry name" value="Snake toxin-like"/>
    <property type="match status" value="1"/>
</dbReference>
<keyword evidence="1" id="KW-0732">Signal</keyword>
<evidence type="ECO:0008006" key="4">
    <source>
        <dbReference type="Google" id="ProtNLM"/>
    </source>
</evidence>
<evidence type="ECO:0000256" key="1">
    <source>
        <dbReference type="SAM" id="SignalP"/>
    </source>
</evidence>
<name>A0A974H7M9_XENLA</name>
<protein>
    <recommendedName>
        <fullName evidence="4">UPAR/Ly6 domain-containing protein</fullName>
    </recommendedName>
</protein>
<reference evidence="3" key="1">
    <citation type="journal article" date="2016" name="Nature">
        <title>Genome evolution in the allotetraploid frog Xenopus laevis.</title>
        <authorList>
            <person name="Session A.M."/>
            <person name="Uno Y."/>
            <person name="Kwon T."/>
            <person name="Chapman J.A."/>
            <person name="Toyoda A."/>
            <person name="Takahashi S."/>
            <person name="Fukui A."/>
            <person name="Hikosaka A."/>
            <person name="Suzuki A."/>
            <person name="Kondo M."/>
            <person name="van Heeringen S.J."/>
            <person name="Quigley I."/>
            <person name="Heinz S."/>
            <person name="Ogino H."/>
            <person name="Ochi H."/>
            <person name="Hellsten U."/>
            <person name="Lyons J.B."/>
            <person name="Simakov O."/>
            <person name="Putnam N."/>
            <person name="Stites J."/>
            <person name="Kuroki Y."/>
            <person name="Tanaka T."/>
            <person name="Michiue T."/>
            <person name="Watanabe M."/>
            <person name="Bogdanovic O."/>
            <person name="Lister R."/>
            <person name="Georgiou G."/>
            <person name="Paranjpe S.S."/>
            <person name="van Kruijsbergen I."/>
            <person name="Shu S."/>
            <person name="Carlson J."/>
            <person name="Kinoshita T."/>
            <person name="Ohta Y."/>
            <person name="Mawaribuchi S."/>
            <person name="Jenkins J."/>
            <person name="Grimwood J."/>
            <person name="Schmutz J."/>
            <person name="Mitros T."/>
            <person name="Mozaffari S.V."/>
            <person name="Suzuki Y."/>
            <person name="Haramoto Y."/>
            <person name="Yamamoto T.S."/>
            <person name="Takagi C."/>
            <person name="Heald R."/>
            <person name="Miller K."/>
            <person name="Haudenschild C."/>
            <person name="Kitzman J."/>
            <person name="Nakayama T."/>
            <person name="Izutsu Y."/>
            <person name="Robert J."/>
            <person name="Fortriede J."/>
            <person name="Burns K."/>
            <person name="Lotay V."/>
            <person name="Karimi K."/>
            <person name="Yasuoka Y."/>
            <person name="Dichmann D.S."/>
            <person name="Flajnik M.F."/>
            <person name="Houston D.W."/>
            <person name="Shendure J."/>
            <person name="DuPasquier L."/>
            <person name="Vize P.D."/>
            <person name="Zorn A.M."/>
            <person name="Ito M."/>
            <person name="Marcotte E.M."/>
            <person name="Wallingford J.B."/>
            <person name="Ito Y."/>
            <person name="Asashima M."/>
            <person name="Ueno N."/>
            <person name="Matsuda Y."/>
            <person name="Veenstra G.J."/>
            <person name="Fujiyama A."/>
            <person name="Harland R.M."/>
            <person name="Taira M."/>
            <person name="Rokhsar D.S."/>
        </authorList>
    </citation>
    <scope>NUCLEOTIDE SEQUENCE [LARGE SCALE GENOMIC DNA]</scope>
    <source>
        <strain evidence="3">J</strain>
    </source>
</reference>
<evidence type="ECO:0000313" key="3">
    <source>
        <dbReference type="Proteomes" id="UP000694892"/>
    </source>
</evidence>
<dbReference type="Proteomes" id="UP000694892">
    <property type="component" value="Chromosome 8L"/>
</dbReference>
<feature type="chain" id="PRO_5036800284" description="UPAR/Ly6 domain-containing protein" evidence="1">
    <location>
        <begin position="21"/>
        <end position="128"/>
    </location>
</feature>
<dbReference type="AlphaFoldDB" id="A0A974H7M9"/>
<sequence>MAHYLLLCLIAIYGIKMGDCQVTRQCNYCNIKINDQCITTNSIAVCPNEDDQCGIMKFSADGNQVFNRYGCFMISECNKTAQVSGVLRAFTYTSTCCPFNFCNGGLALHAPHFIFLGAISTFTLYIKS</sequence>
<dbReference type="InterPro" id="IPR045860">
    <property type="entry name" value="Snake_toxin-like_sf"/>
</dbReference>
<organism evidence="2 3">
    <name type="scientific">Xenopus laevis</name>
    <name type="common">African clawed frog</name>
    <dbReference type="NCBI Taxonomy" id="8355"/>
    <lineage>
        <taxon>Eukaryota</taxon>
        <taxon>Metazoa</taxon>
        <taxon>Chordata</taxon>
        <taxon>Craniata</taxon>
        <taxon>Vertebrata</taxon>
        <taxon>Euteleostomi</taxon>
        <taxon>Amphibia</taxon>
        <taxon>Batrachia</taxon>
        <taxon>Anura</taxon>
        <taxon>Pipoidea</taxon>
        <taxon>Pipidae</taxon>
        <taxon>Xenopodinae</taxon>
        <taxon>Xenopus</taxon>
        <taxon>Xenopus</taxon>
    </lineage>
</organism>
<evidence type="ECO:0000313" key="2">
    <source>
        <dbReference type="EMBL" id="OCT67909.1"/>
    </source>
</evidence>
<feature type="signal peptide" evidence="1">
    <location>
        <begin position="1"/>
        <end position="20"/>
    </location>
</feature>
<accession>A0A974H7M9</accession>
<dbReference type="CDD" id="cd00117">
    <property type="entry name" value="TFP"/>
    <property type="match status" value="1"/>
</dbReference>